<dbReference type="InterPro" id="IPR003661">
    <property type="entry name" value="HisK_dim/P_dom"/>
</dbReference>
<dbReference type="GO" id="GO:0000155">
    <property type="term" value="F:phosphorelay sensor kinase activity"/>
    <property type="evidence" value="ECO:0007669"/>
    <property type="project" value="InterPro"/>
</dbReference>
<keyword evidence="6 11" id="KW-0418">Kinase</keyword>
<feature type="transmembrane region" description="Helical" evidence="9">
    <location>
        <begin position="205"/>
        <end position="224"/>
    </location>
</feature>
<dbReference type="InterPro" id="IPR003018">
    <property type="entry name" value="GAF"/>
</dbReference>
<dbReference type="KEGG" id="rhf:EUB48_04265"/>
<evidence type="ECO:0000256" key="5">
    <source>
        <dbReference type="ARBA" id="ARBA00022741"/>
    </source>
</evidence>
<feature type="transmembrane region" description="Helical" evidence="9">
    <location>
        <begin position="245"/>
        <end position="264"/>
    </location>
</feature>
<feature type="transmembrane region" description="Helical" evidence="9">
    <location>
        <begin position="69"/>
        <end position="94"/>
    </location>
</feature>
<evidence type="ECO:0000256" key="8">
    <source>
        <dbReference type="ARBA" id="ARBA00023012"/>
    </source>
</evidence>
<dbReference type="CDD" id="cd00082">
    <property type="entry name" value="HisKA"/>
    <property type="match status" value="1"/>
</dbReference>
<name>A0A515D862_9BURK</name>
<evidence type="ECO:0000256" key="2">
    <source>
        <dbReference type="ARBA" id="ARBA00012438"/>
    </source>
</evidence>
<dbReference type="PRINTS" id="PR00344">
    <property type="entry name" value="BCTRLSENSOR"/>
</dbReference>
<organism evidence="11 12">
    <name type="scientific">Rhodoferax sediminis</name>
    <dbReference type="NCBI Taxonomy" id="2509614"/>
    <lineage>
        <taxon>Bacteria</taxon>
        <taxon>Pseudomonadati</taxon>
        <taxon>Pseudomonadota</taxon>
        <taxon>Betaproteobacteria</taxon>
        <taxon>Burkholderiales</taxon>
        <taxon>Comamonadaceae</taxon>
        <taxon>Rhodoferax</taxon>
    </lineage>
</organism>
<dbReference type="GO" id="GO:0005524">
    <property type="term" value="F:ATP binding"/>
    <property type="evidence" value="ECO:0007669"/>
    <property type="project" value="UniProtKB-KW"/>
</dbReference>
<dbReference type="Pfam" id="PF01590">
    <property type="entry name" value="GAF"/>
    <property type="match status" value="1"/>
</dbReference>
<dbReference type="OrthoDB" id="9785691at2"/>
<dbReference type="InterPro" id="IPR036890">
    <property type="entry name" value="HATPase_C_sf"/>
</dbReference>
<keyword evidence="5" id="KW-0547">Nucleotide-binding</keyword>
<dbReference type="SUPFAM" id="SSF55781">
    <property type="entry name" value="GAF domain-like"/>
    <property type="match status" value="1"/>
</dbReference>
<keyword evidence="4 11" id="KW-0808">Transferase</keyword>
<keyword evidence="12" id="KW-1185">Reference proteome</keyword>
<dbReference type="InterPro" id="IPR005467">
    <property type="entry name" value="His_kinase_dom"/>
</dbReference>
<gene>
    <name evidence="11" type="primary">prsK</name>
    <name evidence="11" type="ORF">EUB48_04265</name>
</gene>
<dbReference type="EMBL" id="CP035503">
    <property type="protein sequence ID" value="QDL36599.1"/>
    <property type="molecule type" value="Genomic_DNA"/>
</dbReference>
<dbReference type="SUPFAM" id="SSF55874">
    <property type="entry name" value="ATPase domain of HSP90 chaperone/DNA topoisomerase II/histidine kinase"/>
    <property type="match status" value="1"/>
</dbReference>
<accession>A0A515D862</accession>
<evidence type="ECO:0000259" key="10">
    <source>
        <dbReference type="PROSITE" id="PS50109"/>
    </source>
</evidence>
<dbReference type="InterPro" id="IPR004358">
    <property type="entry name" value="Sig_transdc_His_kin-like_C"/>
</dbReference>
<dbReference type="InterPro" id="IPR036097">
    <property type="entry name" value="HisK_dim/P_sf"/>
</dbReference>
<dbReference type="EC" id="2.7.13.3" evidence="2"/>
<feature type="transmembrane region" description="Helical" evidence="9">
    <location>
        <begin position="115"/>
        <end position="137"/>
    </location>
</feature>
<evidence type="ECO:0000313" key="11">
    <source>
        <dbReference type="EMBL" id="QDL36599.1"/>
    </source>
</evidence>
<dbReference type="Gene3D" id="3.30.565.10">
    <property type="entry name" value="Histidine kinase-like ATPase, C-terminal domain"/>
    <property type="match status" value="1"/>
</dbReference>
<comment type="catalytic activity">
    <reaction evidence="1">
        <text>ATP + protein L-histidine = ADP + protein N-phospho-L-histidine.</text>
        <dbReference type="EC" id="2.7.13.3"/>
    </reaction>
</comment>
<feature type="transmembrane region" description="Helical" evidence="9">
    <location>
        <begin position="174"/>
        <end position="193"/>
    </location>
</feature>
<protein>
    <recommendedName>
        <fullName evidence="2">histidine kinase</fullName>
        <ecNumber evidence="2">2.7.13.3</ecNumber>
    </recommendedName>
</protein>
<keyword evidence="9" id="KW-1133">Transmembrane helix</keyword>
<dbReference type="Gene3D" id="3.30.450.40">
    <property type="match status" value="1"/>
</dbReference>
<dbReference type="PANTHER" id="PTHR43065:SF10">
    <property type="entry name" value="PEROXIDE STRESS-ACTIVATED HISTIDINE KINASE MAK3"/>
    <property type="match status" value="1"/>
</dbReference>
<keyword evidence="3" id="KW-0597">Phosphoprotein</keyword>
<dbReference type="AlphaFoldDB" id="A0A515D862"/>
<evidence type="ECO:0000256" key="6">
    <source>
        <dbReference type="ARBA" id="ARBA00022777"/>
    </source>
</evidence>
<feature type="transmembrane region" description="Helical" evidence="9">
    <location>
        <begin position="143"/>
        <end position="162"/>
    </location>
</feature>
<dbReference type="InterPro" id="IPR014265">
    <property type="entry name" value="XrtA/PrsK"/>
</dbReference>
<keyword evidence="9" id="KW-0812">Transmembrane</keyword>
<dbReference type="Pfam" id="PF02518">
    <property type="entry name" value="HATPase_c"/>
    <property type="match status" value="1"/>
</dbReference>
<evidence type="ECO:0000256" key="1">
    <source>
        <dbReference type="ARBA" id="ARBA00000085"/>
    </source>
</evidence>
<dbReference type="PROSITE" id="PS50109">
    <property type="entry name" value="HIS_KIN"/>
    <property type="match status" value="1"/>
</dbReference>
<dbReference type="Proteomes" id="UP000316798">
    <property type="component" value="Chromosome"/>
</dbReference>
<feature type="transmembrane region" description="Helical" evidence="9">
    <location>
        <begin position="276"/>
        <end position="296"/>
    </location>
</feature>
<evidence type="ECO:0000256" key="4">
    <source>
        <dbReference type="ARBA" id="ARBA00022679"/>
    </source>
</evidence>
<keyword evidence="8" id="KW-0902">Two-component regulatory system</keyword>
<sequence length="708" mass="79006">MDSDNLVLTAWSYGLVGLAYTGFALWLLQTGYLRSLRDWSKTTILAAITSSALWGWLGLAFLWTGMPALLFFSILADIARYGCWYAFLLILLGANGANGAGAIGKPASMRWMAPVAVAVVCFGLLALLLSTLHVSVFGQTSRWILFGEMVSPVFALVLLEQVFRNVTEDSRWNIKPLCLGLFSAFLFDLYVFSEAVLFNRLDTDALSIRGAVHTLVVPLLLLSMARRRDWISKIHMSPRAAFQTATLLMAGLYLTFISAVGYYIRYFGGDWGRALQLGLMFFALMVLLFLGLSGAMRAKLRVFLSKHFFRYRFDYREEWLKFTRTLSAQNSPQEMGQQVIRGLANMLESPAGGLWLRARGGSGFQQTARWNLAQTVEVEGVDSPLCQFMATSGWVINLEEYRSYSRRYGQLKLPTWLQELAHAWLVVPLMAGEQLIGFVVLASARTRVDVNWEVNDLLKTAGRQAASFLAQMQATEALLEVQKFDAFNRMSAFVVHDLKNIVTQLSLMMKNAKRLSHNPEFQQDMLTTVENSLDKMRQMMMQLREGATPPGTAVGVNLGAIIERIEAVAAGRGRKLELQLDGQVVTRGHEERLERVIGHVVQNALDATDANGRVWLTLERVSGQAKVVVKDTGAGMSQDFVRERLFKPFQTTKQSGMGIGAYESFQYVQELGGRIEVGSELGRGTTITILLPLFETRNESGLHLLETS</sequence>
<keyword evidence="7" id="KW-0067">ATP-binding</keyword>
<keyword evidence="9" id="KW-0472">Membrane</keyword>
<dbReference type="InterPro" id="IPR029016">
    <property type="entry name" value="GAF-like_dom_sf"/>
</dbReference>
<feature type="transmembrane region" description="Helical" evidence="9">
    <location>
        <begin position="12"/>
        <end position="32"/>
    </location>
</feature>
<proteinExistence type="predicted"/>
<dbReference type="PANTHER" id="PTHR43065">
    <property type="entry name" value="SENSOR HISTIDINE KINASE"/>
    <property type="match status" value="1"/>
</dbReference>
<reference evidence="11 12" key="1">
    <citation type="submission" date="2019-01" db="EMBL/GenBank/DDBJ databases">
        <title>Genomic insights into a novel species Rhodoferax sp.</title>
        <authorList>
            <person name="Jin L."/>
        </authorList>
    </citation>
    <scope>NUCLEOTIDE SEQUENCE [LARGE SCALE GENOMIC DNA]</scope>
    <source>
        <strain evidence="11 12">CHu59-6-5</strain>
    </source>
</reference>
<dbReference type="RefSeq" id="WP_142817766.1">
    <property type="nucleotide sequence ID" value="NZ_CP035503.1"/>
</dbReference>
<dbReference type="SMART" id="SM00387">
    <property type="entry name" value="HATPase_c"/>
    <property type="match status" value="1"/>
</dbReference>
<evidence type="ECO:0000256" key="9">
    <source>
        <dbReference type="SAM" id="Phobius"/>
    </source>
</evidence>
<dbReference type="SUPFAM" id="SSF47384">
    <property type="entry name" value="Homodimeric domain of signal transducing histidine kinase"/>
    <property type="match status" value="1"/>
</dbReference>
<feature type="domain" description="Histidine kinase" evidence="10">
    <location>
        <begin position="493"/>
        <end position="695"/>
    </location>
</feature>
<dbReference type="NCBIfam" id="TIGR02916">
    <property type="entry name" value="PEP_his_kin"/>
    <property type="match status" value="1"/>
</dbReference>
<evidence type="ECO:0000313" key="12">
    <source>
        <dbReference type="Proteomes" id="UP000316798"/>
    </source>
</evidence>
<evidence type="ECO:0000256" key="7">
    <source>
        <dbReference type="ARBA" id="ARBA00022840"/>
    </source>
</evidence>
<dbReference type="InterPro" id="IPR003594">
    <property type="entry name" value="HATPase_dom"/>
</dbReference>
<evidence type="ECO:0000256" key="3">
    <source>
        <dbReference type="ARBA" id="ARBA00022553"/>
    </source>
</evidence>